<dbReference type="RefSeq" id="XP_005711349.1">
    <property type="nucleotide sequence ID" value="XM_005711292.1"/>
</dbReference>
<dbReference type="GO" id="GO:0006487">
    <property type="term" value="P:protein N-linked glycosylation"/>
    <property type="evidence" value="ECO:0007669"/>
    <property type="project" value="TreeGrafter"/>
</dbReference>
<dbReference type="EMBL" id="HG002301">
    <property type="protein sequence ID" value="CDF41055.1"/>
    <property type="molecule type" value="Genomic_DNA"/>
</dbReference>
<dbReference type="AlphaFoldDB" id="R7QUP7"/>
<reference evidence="8" key="1">
    <citation type="journal article" date="2013" name="Proc. Natl. Acad. Sci. U.S.A.">
        <title>Genome structure and metabolic features in the red seaweed Chondrus crispus shed light on evolution of the Archaeplastida.</title>
        <authorList>
            <person name="Collen J."/>
            <person name="Porcel B."/>
            <person name="Carre W."/>
            <person name="Ball S.G."/>
            <person name="Chaparro C."/>
            <person name="Tonon T."/>
            <person name="Barbeyron T."/>
            <person name="Michel G."/>
            <person name="Noel B."/>
            <person name="Valentin K."/>
            <person name="Elias M."/>
            <person name="Artiguenave F."/>
            <person name="Arun A."/>
            <person name="Aury J.M."/>
            <person name="Barbosa-Neto J.F."/>
            <person name="Bothwell J.H."/>
            <person name="Bouget F.Y."/>
            <person name="Brillet L."/>
            <person name="Cabello-Hurtado F."/>
            <person name="Capella-Gutierrez S."/>
            <person name="Charrier B."/>
            <person name="Cladiere L."/>
            <person name="Cock J.M."/>
            <person name="Coelho S.M."/>
            <person name="Colleoni C."/>
            <person name="Czjzek M."/>
            <person name="Da Silva C."/>
            <person name="Delage L."/>
            <person name="Denoeud F."/>
            <person name="Deschamps P."/>
            <person name="Dittami S.M."/>
            <person name="Gabaldon T."/>
            <person name="Gachon C.M."/>
            <person name="Groisillier A."/>
            <person name="Herve C."/>
            <person name="Jabbari K."/>
            <person name="Katinka M."/>
            <person name="Kloareg B."/>
            <person name="Kowalczyk N."/>
            <person name="Labadie K."/>
            <person name="Leblanc C."/>
            <person name="Lopez P.J."/>
            <person name="McLachlan D.H."/>
            <person name="Meslet-Cladiere L."/>
            <person name="Moustafa A."/>
            <person name="Nehr Z."/>
            <person name="Nyvall Collen P."/>
            <person name="Panaud O."/>
            <person name="Partensky F."/>
            <person name="Poulain J."/>
            <person name="Rensing S.A."/>
            <person name="Rousvoal S."/>
            <person name="Samson G."/>
            <person name="Symeonidi A."/>
            <person name="Weissenbach J."/>
            <person name="Zambounis A."/>
            <person name="Wincker P."/>
            <person name="Boyen C."/>
        </authorList>
    </citation>
    <scope>NUCLEOTIDE SEQUENCE [LARGE SCALE GENOMIC DNA]</scope>
    <source>
        <strain evidence="8">cv. Stackhouse</strain>
    </source>
</reference>
<dbReference type="PANTHER" id="PTHR31306:SF4">
    <property type="entry name" value="ALPHA-1,2-GALACTOSYLTRANSFERASE"/>
    <property type="match status" value="1"/>
</dbReference>
<feature type="compositionally biased region" description="Acidic residues" evidence="4">
    <location>
        <begin position="436"/>
        <end position="454"/>
    </location>
</feature>
<keyword evidence="8" id="KW-1185">Reference proteome</keyword>
<dbReference type="OrthoDB" id="407658at2759"/>
<evidence type="ECO:0008006" key="9">
    <source>
        <dbReference type="Google" id="ProtNLM"/>
    </source>
</evidence>
<evidence type="ECO:0000313" key="8">
    <source>
        <dbReference type="Proteomes" id="UP000012073"/>
    </source>
</evidence>
<feature type="transmembrane region" description="Helical" evidence="5">
    <location>
        <begin position="461"/>
        <end position="482"/>
    </location>
</feature>
<dbReference type="KEGG" id="ccp:CHC_T00007665001"/>
<keyword evidence="3" id="KW-0808">Transferase</keyword>
<name>R7QUP7_CHOCR</name>
<accession>R7QUP7</accession>
<dbReference type="GO" id="GO:0016757">
    <property type="term" value="F:glycosyltransferase activity"/>
    <property type="evidence" value="ECO:0007669"/>
    <property type="project" value="UniProtKB-KW"/>
</dbReference>
<dbReference type="GO" id="GO:0000139">
    <property type="term" value="C:Golgi membrane"/>
    <property type="evidence" value="ECO:0007669"/>
    <property type="project" value="TreeGrafter"/>
</dbReference>
<keyword evidence="5" id="KW-0812">Transmembrane</keyword>
<keyword evidence="5" id="KW-0472">Membrane</keyword>
<dbReference type="InterPro" id="IPR029044">
    <property type="entry name" value="Nucleotide-diphossugar_trans"/>
</dbReference>
<dbReference type="Gramene" id="CDF41055">
    <property type="protein sequence ID" value="CDF41055"/>
    <property type="gene ID" value="CHC_T00007665001"/>
</dbReference>
<protein>
    <recommendedName>
        <fullName evidence="9">Nucleotide-diphospho-sugar transferase domain-containing protein</fullName>
    </recommendedName>
</protein>
<evidence type="ECO:0000256" key="2">
    <source>
        <dbReference type="ARBA" id="ARBA00022676"/>
    </source>
</evidence>
<dbReference type="Proteomes" id="UP000012073">
    <property type="component" value="Unassembled WGS sequence"/>
</dbReference>
<gene>
    <name evidence="7" type="ORF">CHC_T00007665001</name>
</gene>
<evidence type="ECO:0000256" key="1">
    <source>
        <dbReference type="ARBA" id="ARBA00005664"/>
    </source>
</evidence>
<keyword evidence="5" id="KW-1133">Transmembrane helix</keyword>
<dbReference type="PANTHER" id="PTHR31306">
    <property type="entry name" value="ALPHA-1,6-MANNOSYLTRANSFERASE MNN11-RELATED"/>
    <property type="match status" value="1"/>
</dbReference>
<feature type="signal peptide" evidence="6">
    <location>
        <begin position="1"/>
        <end position="16"/>
    </location>
</feature>
<keyword evidence="2" id="KW-0328">Glycosyltransferase</keyword>
<proteinExistence type="inferred from homology"/>
<evidence type="ECO:0000256" key="4">
    <source>
        <dbReference type="SAM" id="MobiDB-lite"/>
    </source>
</evidence>
<feature type="region of interest" description="Disordered" evidence="4">
    <location>
        <begin position="388"/>
        <end position="421"/>
    </location>
</feature>
<evidence type="ECO:0000313" key="7">
    <source>
        <dbReference type="EMBL" id="CDF41055.1"/>
    </source>
</evidence>
<organism evidence="7 8">
    <name type="scientific">Chondrus crispus</name>
    <name type="common">Carrageen Irish moss</name>
    <name type="synonym">Polymorpha crispa</name>
    <dbReference type="NCBI Taxonomy" id="2769"/>
    <lineage>
        <taxon>Eukaryota</taxon>
        <taxon>Rhodophyta</taxon>
        <taxon>Florideophyceae</taxon>
        <taxon>Rhodymeniophycidae</taxon>
        <taxon>Gigartinales</taxon>
        <taxon>Gigartinaceae</taxon>
        <taxon>Chondrus</taxon>
    </lineage>
</organism>
<dbReference type="InterPro" id="IPR008630">
    <property type="entry name" value="Glyco_trans_34"/>
</dbReference>
<evidence type="ECO:0000256" key="5">
    <source>
        <dbReference type="SAM" id="Phobius"/>
    </source>
</evidence>
<sequence length="493" mass="55702">MARLAPFLLLLPCLIALPIPKQPLDPLLGSNGAPRRVPIALLHMYDNVSFFRRLGALTAENKGRYARRHGYDLVLSVPGRTSGVLKPASCDGRTPDAKGKCWTKDDSFDIDHTRAPTFGKIKMAIAACQGRDDGWLLWSDADAMVVNQSIPLEALIDDGYDMMLAYDWLMLNAGMILFKCSDWMKNFLHQVYDARKFDTARALDQSSFQDHLNNLSARERDAHVKVVPKYAMNVYTEEYRPGDFLLHMAGKLYEATEPGLFAIANQFDILSMVDDVEDIKAFFRSTKLLNYYSATCAVNAGQRQHSCKPEDPRRILLNETLGSMSYPNRYRHVGLRYYWLGDWKDKYDVPGWDIKRRALPLPVHPPAGQDMPPLPPAALHDHEVHLDGTAKDGIPKTEENKDSDEEHHHNIHHHEPPEVDHDAEHLAAIKAKKELDDDDDDDDDDDEAADDAVGADEPWPWWGRLLLIGLSSSAIGGLVYAWRKKGRKVSKMQ</sequence>
<dbReference type="GeneID" id="17319056"/>
<evidence type="ECO:0000256" key="6">
    <source>
        <dbReference type="SAM" id="SignalP"/>
    </source>
</evidence>
<comment type="similarity">
    <text evidence="1">Belongs to the glycosyltransferase 34 family.</text>
</comment>
<evidence type="ECO:0000256" key="3">
    <source>
        <dbReference type="ARBA" id="ARBA00022679"/>
    </source>
</evidence>
<feature type="chain" id="PRO_5004454872" description="Nucleotide-diphospho-sugar transferase domain-containing protein" evidence="6">
    <location>
        <begin position="17"/>
        <end position="493"/>
    </location>
</feature>
<dbReference type="Gene3D" id="3.90.550.10">
    <property type="entry name" value="Spore Coat Polysaccharide Biosynthesis Protein SpsA, Chain A"/>
    <property type="match status" value="1"/>
</dbReference>
<feature type="region of interest" description="Disordered" evidence="4">
    <location>
        <begin position="433"/>
        <end position="457"/>
    </location>
</feature>
<keyword evidence="6" id="KW-0732">Signal</keyword>